<feature type="binding site" evidence="8">
    <location>
        <position position="67"/>
    </location>
    <ligand>
        <name>Na(+)</name>
        <dbReference type="ChEBI" id="CHEBI:29101"/>
        <note>structural</note>
    </ligand>
</feature>
<organism evidence="9 10">
    <name type="scientific">Methanospirillum stamsii</name>
    <dbReference type="NCBI Taxonomy" id="1277351"/>
    <lineage>
        <taxon>Archaea</taxon>
        <taxon>Methanobacteriati</taxon>
        <taxon>Methanobacteriota</taxon>
        <taxon>Stenosarchaea group</taxon>
        <taxon>Methanomicrobia</taxon>
        <taxon>Methanomicrobiales</taxon>
        <taxon>Methanospirillaceae</taxon>
        <taxon>Methanospirillum</taxon>
    </lineage>
</organism>
<feature type="transmembrane region" description="Helical" evidence="8">
    <location>
        <begin position="92"/>
        <end position="117"/>
    </location>
</feature>
<evidence type="ECO:0000256" key="3">
    <source>
        <dbReference type="ARBA" id="ARBA00022692"/>
    </source>
</evidence>
<keyword evidence="10" id="KW-1185">Reference proteome</keyword>
<evidence type="ECO:0000256" key="6">
    <source>
        <dbReference type="ARBA" id="ARBA00035120"/>
    </source>
</evidence>
<keyword evidence="4 8" id="KW-1133">Transmembrane helix</keyword>
<dbReference type="PANTHER" id="PTHR28259">
    <property type="entry name" value="FLUORIDE EXPORT PROTEIN 1-RELATED"/>
    <property type="match status" value="1"/>
</dbReference>
<dbReference type="InterPro" id="IPR003691">
    <property type="entry name" value="FluC"/>
</dbReference>
<feature type="binding site" evidence="8">
    <location>
        <position position="70"/>
    </location>
    <ligand>
        <name>Na(+)</name>
        <dbReference type="ChEBI" id="CHEBI:29101"/>
        <note>structural</note>
    </ligand>
</feature>
<evidence type="ECO:0000256" key="4">
    <source>
        <dbReference type="ARBA" id="ARBA00022989"/>
    </source>
</evidence>
<keyword evidence="8" id="KW-0813">Transport</keyword>
<dbReference type="GO" id="GO:0062054">
    <property type="term" value="F:fluoride channel activity"/>
    <property type="evidence" value="ECO:0007669"/>
    <property type="project" value="UniProtKB-UniRule"/>
</dbReference>
<dbReference type="GeneID" id="97611237"/>
<dbReference type="AlphaFoldDB" id="A0A2V2N413"/>
<evidence type="ECO:0000256" key="2">
    <source>
        <dbReference type="ARBA" id="ARBA00022475"/>
    </source>
</evidence>
<evidence type="ECO:0000256" key="1">
    <source>
        <dbReference type="ARBA" id="ARBA00004651"/>
    </source>
</evidence>
<dbReference type="GO" id="GO:0005886">
    <property type="term" value="C:plasma membrane"/>
    <property type="evidence" value="ECO:0007669"/>
    <property type="project" value="UniProtKB-SubCell"/>
</dbReference>
<keyword evidence="2 8" id="KW-1003">Cell membrane</keyword>
<feature type="transmembrane region" description="Helical" evidence="8">
    <location>
        <begin position="57"/>
        <end position="80"/>
    </location>
</feature>
<dbReference type="RefSeq" id="WP_109940326.1">
    <property type="nucleotide sequence ID" value="NZ_CP176366.1"/>
</dbReference>
<name>A0A2V2N413_9EURY</name>
<dbReference type="Pfam" id="PF02537">
    <property type="entry name" value="CRCB"/>
    <property type="match status" value="1"/>
</dbReference>
<accession>A0A2V2N413</accession>
<dbReference type="Proteomes" id="UP000245934">
    <property type="component" value="Unassembled WGS sequence"/>
</dbReference>
<comment type="caution">
    <text evidence="9">The sequence shown here is derived from an EMBL/GenBank/DDBJ whole genome shotgun (WGS) entry which is preliminary data.</text>
</comment>
<proteinExistence type="inferred from homology"/>
<evidence type="ECO:0000313" key="10">
    <source>
        <dbReference type="Proteomes" id="UP000245934"/>
    </source>
</evidence>
<dbReference type="GO" id="GO:0046872">
    <property type="term" value="F:metal ion binding"/>
    <property type="evidence" value="ECO:0007669"/>
    <property type="project" value="UniProtKB-KW"/>
</dbReference>
<dbReference type="HAMAP" id="MF_00454">
    <property type="entry name" value="FluC"/>
    <property type="match status" value="1"/>
</dbReference>
<evidence type="ECO:0000256" key="7">
    <source>
        <dbReference type="ARBA" id="ARBA00035585"/>
    </source>
</evidence>
<feature type="transmembrane region" description="Helical" evidence="8">
    <location>
        <begin position="30"/>
        <end position="51"/>
    </location>
</feature>
<dbReference type="EMBL" id="QGMZ01000014">
    <property type="protein sequence ID" value="PWR74894.1"/>
    <property type="molecule type" value="Genomic_DNA"/>
</dbReference>
<keyword evidence="3 8" id="KW-0812">Transmembrane</keyword>
<reference evidence="9 10" key="1">
    <citation type="submission" date="2018-05" db="EMBL/GenBank/DDBJ databases">
        <title>Draft genome of Methanospirillum stamsii Pt1.</title>
        <authorList>
            <person name="Dueholm M.S."/>
            <person name="Nielsen P.H."/>
            <person name="Bakmann L.F."/>
            <person name="Otzen D.E."/>
        </authorList>
    </citation>
    <scope>NUCLEOTIDE SEQUENCE [LARGE SCALE GENOMIC DNA]</scope>
    <source>
        <strain evidence="9 10">Pt1</strain>
    </source>
</reference>
<comment type="function">
    <text evidence="8">Fluoride-specific ion channel. Important for reducing fluoride concentration in the cell, thus reducing its toxicity.</text>
</comment>
<keyword evidence="8" id="KW-0479">Metal-binding</keyword>
<protein>
    <recommendedName>
        <fullName evidence="8">Fluoride-specific ion channel FluC</fullName>
    </recommendedName>
</protein>
<sequence length="120" mass="13378">MEHVILVGIGGAIGSMLRFELSKIRPFRNIPLGTAMVNILGSFLFGCVFFSRSPGDIYYLLDVGMFGGFTTFSTFSFETFRMIEDHEFRTMMLNIGINLIGSLAGVFISYLLILLLFRGA</sequence>
<gene>
    <name evidence="8" type="primary">fluC</name>
    <name evidence="8" type="synonym">crcB</name>
    <name evidence="9" type="ORF">DLD82_06605</name>
</gene>
<keyword evidence="8" id="KW-0407">Ion channel</keyword>
<evidence type="ECO:0000256" key="5">
    <source>
        <dbReference type="ARBA" id="ARBA00023136"/>
    </source>
</evidence>
<comment type="similarity">
    <text evidence="6 8">Belongs to the fluoride channel Fluc/FEX (TC 1.A.43) family.</text>
</comment>
<dbReference type="GO" id="GO:0140114">
    <property type="term" value="P:cellular detoxification of fluoride"/>
    <property type="evidence" value="ECO:0007669"/>
    <property type="project" value="UniProtKB-UniRule"/>
</dbReference>
<comment type="catalytic activity">
    <reaction evidence="7">
        <text>fluoride(in) = fluoride(out)</text>
        <dbReference type="Rhea" id="RHEA:76159"/>
        <dbReference type="ChEBI" id="CHEBI:17051"/>
    </reaction>
    <physiologicalReaction direction="left-to-right" evidence="7">
        <dbReference type="Rhea" id="RHEA:76160"/>
    </physiologicalReaction>
</comment>
<evidence type="ECO:0000313" key="9">
    <source>
        <dbReference type="EMBL" id="PWR74894.1"/>
    </source>
</evidence>
<dbReference type="PANTHER" id="PTHR28259:SF1">
    <property type="entry name" value="FLUORIDE EXPORT PROTEIN 1-RELATED"/>
    <property type="match status" value="1"/>
</dbReference>
<keyword evidence="8" id="KW-0915">Sodium</keyword>
<keyword evidence="8" id="KW-0406">Ion transport</keyword>
<keyword evidence="5 8" id="KW-0472">Membrane</keyword>
<dbReference type="OrthoDB" id="253428at2157"/>
<comment type="activity regulation">
    <text evidence="8">Na(+) is not transported, but it plays an essential structural role and its presence is essential for fluoride channel function.</text>
</comment>
<comment type="subcellular location">
    <subcellularLocation>
        <location evidence="1 8">Cell membrane</location>
        <topology evidence="1 8">Multi-pass membrane protein</topology>
    </subcellularLocation>
</comment>
<evidence type="ECO:0000256" key="8">
    <source>
        <dbReference type="HAMAP-Rule" id="MF_00454"/>
    </source>
</evidence>